<feature type="transmembrane region" description="Helical" evidence="1">
    <location>
        <begin position="118"/>
        <end position="138"/>
    </location>
</feature>
<feature type="transmembrane region" description="Helical" evidence="1">
    <location>
        <begin position="68"/>
        <end position="87"/>
    </location>
</feature>
<accession>A0A5B8A2Y4</accession>
<proteinExistence type="predicted"/>
<gene>
    <name evidence="2" type="ORF">FHG12_16845</name>
</gene>
<feature type="transmembrane region" description="Helical" evidence="1">
    <location>
        <begin position="144"/>
        <end position="163"/>
    </location>
</feature>
<keyword evidence="3" id="KW-1185">Reference proteome</keyword>
<feature type="transmembrane region" description="Helical" evidence="1">
    <location>
        <begin position="33"/>
        <end position="56"/>
    </location>
</feature>
<evidence type="ECO:0000256" key="1">
    <source>
        <dbReference type="SAM" id="Phobius"/>
    </source>
</evidence>
<sequence>MISVASSQNSFRVAMPFLAFFQGAQTPLTLANYLGMLALLAGWAGLTGWPLLFVLRALVAPLDRVGHGFTRVQGGAGLFLLVAGSILCWASETTLGLVVLLGPFVLLLSLFNRALAVVLPLLLIGAFLLVEAALYAWFAELTGIGWPGFVAYVILTVELWQLAPPPR</sequence>
<dbReference type="KEGG" id="hyj:FHG12_16845"/>
<feature type="transmembrane region" description="Helical" evidence="1">
    <location>
        <begin position="93"/>
        <end position="111"/>
    </location>
</feature>
<dbReference type="Proteomes" id="UP000305398">
    <property type="component" value="Chromosome"/>
</dbReference>
<reference evidence="2 3" key="1">
    <citation type="submission" date="2019-06" db="EMBL/GenBank/DDBJ databases">
        <authorList>
            <person name="Srinivasan S."/>
        </authorList>
    </citation>
    <scope>NUCLEOTIDE SEQUENCE [LARGE SCALE GENOMIC DNA]</scope>
    <source>
        <strain evidence="2 3">17J68-5</strain>
    </source>
</reference>
<keyword evidence="1" id="KW-0472">Membrane</keyword>
<keyword evidence="1" id="KW-0812">Transmembrane</keyword>
<dbReference type="EMBL" id="CP040896">
    <property type="protein sequence ID" value="QDA61660.1"/>
    <property type="molecule type" value="Genomic_DNA"/>
</dbReference>
<keyword evidence="1" id="KW-1133">Transmembrane helix</keyword>
<name>A0A5B8A2Y4_9BACT</name>
<evidence type="ECO:0000313" key="2">
    <source>
        <dbReference type="EMBL" id="QDA61660.1"/>
    </source>
</evidence>
<organism evidence="2 3">
    <name type="scientific">Hymenobacter jejuensis</name>
    <dbReference type="NCBI Taxonomy" id="2502781"/>
    <lineage>
        <taxon>Bacteria</taxon>
        <taxon>Pseudomonadati</taxon>
        <taxon>Bacteroidota</taxon>
        <taxon>Cytophagia</taxon>
        <taxon>Cytophagales</taxon>
        <taxon>Hymenobacteraceae</taxon>
        <taxon>Hymenobacter</taxon>
    </lineage>
</organism>
<protein>
    <submittedName>
        <fullName evidence="2">Uncharacterized protein</fullName>
    </submittedName>
</protein>
<dbReference type="AlphaFoldDB" id="A0A5B8A2Y4"/>
<evidence type="ECO:0000313" key="3">
    <source>
        <dbReference type="Proteomes" id="UP000305398"/>
    </source>
</evidence>